<sequence>MPSLNPSMGGGKKTRNSAVAPIFQQKAAKAQAPSSANSPSDSDSEISSHTVPDRVEAPLTRRDRRGFLENFHKSVAEELDKKLGPIMEGMADLKSARRPLNQKAMEVVQAHGGELQDLREQLRSLEDSNEDLNNRTRRNNIRVRGIPETISTELLTATLTEVFQHLLPEASTADLLMDRAHRALRAPSTNTATPRDVIVRLHFYHIKARIMKAARETPIEVEGVQVQLFQDLAPTTLKRRRDLRPLTQHLTQHGLRYAWGHPFKLIVCREGRFHSISHAAEIPALLDHLGLPRLPEPPPAASGIATSQAAYRNLPARDRNTLQPHAEIPRPDAAHS</sequence>
<name>A0AAD1TDT0_PELCU</name>
<dbReference type="InterPro" id="IPR043636">
    <property type="entry name" value="L1_RRM_dom"/>
</dbReference>
<evidence type="ECO:0000256" key="3">
    <source>
        <dbReference type="SAM" id="MobiDB-lite"/>
    </source>
</evidence>
<keyword evidence="6" id="KW-1185">Reference proteome</keyword>
<evidence type="ECO:0000256" key="1">
    <source>
        <dbReference type="ARBA" id="ARBA00061640"/>
    </source>
</evidence>
<feature type="compositionally biased region" description="Basic and acidic residues" evidence="3">
    <location>
        <begin position="327"/>
        <end position="336"/>
    </location>
</feature>
<organism evidence="5 6">
    <name type="scientific">Pelobates cultripes</name>
    <name type="common">Western spadefoot toad</name>
    <dbReference type="NCBI Taxonomy" id="61616"/>
    <lineage>
        <taxon>Eukaryota</taxon>
        <taxon>Metazoa</taxon>
        <taxon>Chordata</taxon>
        <taxon>Craniata</taxon>
        <taxon>Vertebrata</taxon>
        <taxon>Euteleostomi</taxon>
        <taxon>Amphibia</taxon>
        <taxon>Batrachia</taxon>
        <taxon>Anura</taxon>
        <taxon>Pelobatoidea</taxon>
        <taxon>Pelobatidae</taxon>
        <taxon>Pelobates</taxon>
    </lineage>
</organism>
<feature type="coiled-coil region" evidence="2">
    <location>
        <begin position="108"/>
        <end position="135"/>
    </location>
</feature>
<keyword evidence="2" id="KW-0175">Coiled coil</keyword>
<comment type="similarity">
    <text evidence="1">Belongs to the transposase 22 family.</text>
</comment>
<dbReference type="EMBL" id="OW240922">
    <property type="protein sequence ID" value="CAH2321451.1"/>
    <property type="molecule type" value="Genomic_DNA"/>
</dbReference>
<gene>
    <name evidence="5" type="ORF">PECUL_23A042401</name>
</gene>
<evidence type="ECO:0000256" key="2">
    <source>
        <dbReference type="SAM" id="Coils"/>
    </source>
</evidence>
<feature type="compositionally biased region" description="Low complexity" evidence="3">
    <location>
        <begin position="20"/>
        <end position="48"/>
    </location>
</feature>
<dbReference type="AlphaFoldDB" id="A0AAD1TDT0"/>
<dbReference type="Pfam" id="PF02994">
    <property type="entry name" value="Transposase_22"/>
    <property type="match status" value="1"/>
</dbReference>
<evidence type="ECO:0000313" key="5">
    <source>
        <dbReference type="EMBL" id="CAH2321451.1"/>
    </source>
</evidence>
<dbReference type="Proteomes" id="UP001295444">
    <property type="component" value="Chromosome 11"/>
</dbReference>
<evidence type="ECO:0000259" key="4">
    <source>
        <dbReference type="Pfam" id="PF02994"/>
    </source>
</evidence>
<reference evidence="5" key="1">
    <citation type="submission" date="2022-03" db="EMBL/GenBank/DDBJ databases">
        <authorList>
            <person name="Alioto T."/>
            <person name="Alioto T."/>
            <person name="Gomez Garrido J."/>
        </authorList>
    </citation>
    <scope>NUCLEOTIDE SEQUENCE</scope>
</reference>
<dbReference type="PANTHER" id="PTHR11505">
    <property type="entry name" value="L1 TRANSPOSABLE ELEMENT-RELATED"/>
    <property type="match status" value="1"/>
</dbReference>
<dbReference type="Gene3D" id="3.30.70.1820">
    <property type="entry name" value="L1 transposable element, RRM domain"/>
    <property type="match status" value="1"/>
</dbReference>
<feature type="compositionally biased region" description="Basic and acidic residues" evidence="3">
    <location>
        <begin position="51"/>
        <end position="61"/>
    </location>
</feature>
<feature type="domain" description="L1 transposable element RRM" evidence="4">
    <location>
        <begin position="138"/>
        <end position="217"/>
    </location>
</feature>
<accession>A0AAD1TDT0</accession>
<feature type="region of interest" description="Disordered" evidence="3">
    <location>
        <begin position="1"/>
        <end position="61"/>
    </location>
</feature>
<dbReference type="FunFam" id="3.30.70.1820:FF:000002">
    <property type="entry name" value="LINE-1 retrotransposable element ORF1 protein"/>
    <property type="match status" value="1"/>
</dbReference>
<evidence type="ECO:0000313" key="6">
    <source>
        <dbReference type="Proteomes" id="UP001295444"/>
    </source>
</evidence>
<dbReference type="InterPro" id="IPR004244">
    <property type="entry name" value="Transposase_22"/>
</dbReference>
<proteinExistence type="inferred from homology"/>
<feature type="region of interest" description="Disordered" evidence="3">
    <location>
        <begin position="297"/>
        <end position="336"/>
    </location>
</feature>
<protein>
    <recommendedName>
        <fullName evidence="4">L1 transposable element RRM domain-containing protein</fullName>
    </recommendedName>
</protein>